<dbReference type="GO" id="GO:0009897">
    <property type="term" value="C:external side of plasma membrane"/>
    <property type="evidence" value="ECO:0007669"/>
    <property type="project" value="TreeGrafter"/>
</dbReference>
<dbReference type="SMART" id="SM00408">
    <property type="entry name" value="IGc2"/>
    <property type="match status" value="1"/>
</dbReference>
<dbReference type="GO" id="GO:0031295">
    <property type="term" value="P:T cell costimulation"/>
    <property type="evidence" value="ECO:0007669"/>
    <property type="project" value="TreeGrafter"/>
</dbReference>
<dbReference type="PANTHER" id="PTHR25466">
    <property type="entry name" value="T-LYMPHOCYTE ACTIVATION ANTIGEN"/>
    <property type="match status" value="1"/>
</dbReference>
<comment type="subcellular location">
    <subcellularLocation>
        <location evidence="1">Cell membrane</location>
        <topology evidence="1">Single-pass type I membrane protein</topology>
    </subcellularLocation>
</comment>
<feature type="chain" id="PRO_5043878306" description="Ig-like domain-containing protein" evidence="12">
    <location>
        <begin position="17"/>
        <end position="225"/>
    </location>
</feature>
<gene>
    <name evidence="14" type="ORF">VZT92_017491</name>
</gene>
<dbReference type="GO" id="GO:0006955">
    <property type="term" value="P:immune response"/>
    <property type="evidence" value="ECO:0007669"/>
    <property type="project" value="TreeGrafter"/>
</dbReference>
<evidence type="ECO:0000256" key="1">
    <source>
        <dbReference type="ARBA" id="ARBA00004251"/>
    </source>
</evidence>
<dbReference type="EMBL" id="JBCEZU010000145">
    <property type="protein sequence ID" value="KAK9525167.1"/>
    <property type="molecule type" value="Genomic_DNA"/>
</dbReference>
<keyword evidence="9" id="KW-0325">Glycoprotein</keyword>
<dbReference type="InterPro" id="IPR051713">
    <property type="entry name" value="T-cell_Activation_Regulation"/>
</dbReference>
<accession>A0AAW1ESF8</accession>
<dbReference type="Proteomes" id="UP001488805">
    <property type="component" value="Unassembled WGS sequence"/>
</dbReference>
<evidence type="ECO:0000256" key="6">
    <source>
        <dbReference type="ARBA" id="ARBA00023136"/>
    </source>
</evidence>
<sequence>MASFLILSLVLTEAAAGLVLVKVVNVGDTVTLDCSDSRTPIRAVEWIKEGPPPKNILFYTDGHLDLHHQHSTFKDRVELVDLQLKGGDLSLRLKDVVLSDAGTYQCLVAAGPSRRRKRAFIKDKPVRTIQLEVRGSDSDNSMYDNTMYDNSMYDNSMNNNSMYEPVLRPFIGTVAGFALFLLVIGVMFGHRMYKRRLVKRSDEDEAVNDTLIKHSEDRQNPDSSP</sequence>
<keyword evidence="3 11" id="KW-0812">Transmembrane</keyword>
<dbReference type="PANTHER" id="PTHR25466:SF9">
    <property type="entry name" value="FIBRONECTIN TYPE-III DOMAIN-CONTAINING PROTEIN"/>
    <property type="match status" value="1"/>
</dbReference>
<comment type="caution">
    <text evidence="14">The sequence shown here is derived from an EMBL/GenBank/DDBJ whole genome shotgun (WGS) entry which is preliminary data.</text>
</comment>
<dbReference type="InterPro" id="IPR003598">
    <property type="entry name" value="Ig_sub2"/>
</dbReference>
<evidence type="ECO:0000256" key="4">
    <source>
        <dbReference type="ARBA" id="ARBA00022729"/>
    </source>
</evidence>
<dbReference type="Pfam" id="PF07686">
    <property type="entry name" value="V-set"/>
    <property type="match status" value="1"/>
</dbReference>
<dbReference type="GO" id="GO:0071222">
    <property type="term" value="P:cellular response to lipopolysaccharide"/>
    <property type="evidence" value="ECO:0007669"/>
    <property type="project" value="TreeGrafter"/>
</dbReference>
<evidence type="ECO:0000256" key="9">
    <source>
        <dbReference type="ARBA" id="ARBA00023180"/>
    </source>
</evidence>
<dbReference type="InterPro" id="IPR036179">
    <property type="entry name" value="Ig-like_dom_sf"/>
</dbReference>
<dbReference type="GO" id="GO:0007166">
    <property type="term" value="P:cell surface receptor signaling pathway"/>
    <property type="evidence" value="ECO:0007669"/>
    <property type="project" value="TreeGrafter"/>
</dbReference>
<name>A0AAW1ESF8_ZOAVI</name>
<organism evidence="14 15">
    <name type="scientific">Zoarces viviparus</name>
    <name type="common">Viviparous eelpout</name>
    <name type="synonym">Blennius viviparus</name>
    <dbReference type="NCBI Taxonomy" id="48416"/>
    <lineage>
        <taxon>Eukaryota</taxon>
        <taxon>Metazoa</taxon>
        <taxon>Chordata</taxon>
        <taxon>Craniata</taxon>
        <taxon>Vertebrata</taxon>
        <taxon>Euteleostomi</taxon>
        <taxon>Actinopterygii</taxon>
        <taxon>Neopterygii</taxon>
        <taxon>Teleostei</taxon>
        <taxon>Neoteleostei</taxon>
        <taxon>Acanthomorphata</taxon>
        <taxon>Eupercaria</taxon>
        <taxon>Perciformes</taxon>
        <taxon>Cottioidei</taxon>
        <taxon>Zoarcales</taxon>
        <taxon>Zoarcidae</taxon>
        <taxon>Zoarcinae</taxon>
        <taxon>Zoarces</taxon>
    </lineage>
</organism>
<dbReference type="SUPFAM" id="SSF48726">
    <property type="entry name" value="Immunoglobulin"/>
    <property type="match status" value="1"/>
</dbReference>
<dbReference type="InterPro" id="IPR013106">
    <property type="entry name" value="Ig_V-set"/>
</dbReference>
<keyword evidence="7" id="KW-1015">Disulfide bond</keyword>
<dbReference type="GO" id="GO:0042102">
    <property type="term" value="P:positive regulation of T cell proliferation"/>
    <property type="evidence" value="ECO:0007669"/>
    <property type="project" value="TreeGrafter"/>
</dbReference>
<protein>
    <recommendedName>
        <fullName evidence="13">Ig-like domain-containing protein</fullName>
    </recommendedName>
</protein>
<feature type="signal peptide" evidence="12">
    <location>
        <begin position="1"/>
        <end position="16"/>
    </location>
</feature>
<reference evidence="14 15" key="1">
    <citation type="journal article" date="2024" name="Genome Biol. Evol.">
        <title>Chromosome-level genome assembly of the viviparous eelpout Zoarces viviparus.</title>
        <authorList>
            <person name="Fuhrmann N."/>
            <person name="Brasseur M.V."/>
            <person name="Bakowski C.E."/>
            <person name="Podsiadlowski L."/>
            <person name="Prost S."/>
            <person name="Krehenwinkel H."/>
            <person name="Mayer C."/>
        </authorList>
    </citation>
    <scope>NUCLEOTIDE SEQUENCE [LARGE SCALE GENOMIC DNA]</scope>
    <source>
        <strain evidence="14">NO-MEL_2022_Ind0_liver</strain>
    </source>
</reference>
<dbReference type="GO" id="GO:0042130">
    <property type="term" value="P:negative regulation of T cell proliferation"/>
    <property type="evidence" value="ECO:0007669"/>
    <property type="project" value="TreeGrafter"/>
</dbReference>
<keyword evidence="5 11" id="KW-1133">Transmembrane helix</keyword>
<feature type="domain" description="Ig-like" evidence="13">
    <location>
        <begin position="27"/>
        <end position="122"/>
    </location>
</feature>
<evidence type="ECO:0000256" key="8">
    <source>
        <dbReference type="ARBA" id="ARBA00023170"/>
    </source>
</evidence>
<evidence type="ECO:0000256" key="11">
    <source>
        <dbReference type="SAM" id="Phobius"/>
    </source>
</evidence>
<dbReference type="Gene3D" id="2.60.40.10">
    <property type="entry name" value="Immunoglobulins"/>
    <property type="match status" value="1"/>
</dbReference>
<keyword evidence="2" id="KW-1003">Cell membrane</keyword>
<dbReference type="SMART" id="SM00406">
    <property type="entry name" value="IGv"/>
    <property type="match status" value="1"/>
</dbReference>
<keyword evidence="8" id="KW-0675">Receptor</keyword>
<evidence type="ECO:0000256" key="3">
    <source>
        <dbReference type="ARBA" id="ARBA00022692"/>
    </source>
</evidence>
<evidence type="ECO:0000256" key="10">
    <source>
        <dbReference type="ARBA" id="ARBA00023319"/>
    </source>
</evidence>
<evidence type="ECO:0000313" key="14">
    <source>
        <dbReference type="EMBL" id="KAK9525167.1"/>
    </source>
</evidence>
<evidence type="ECO:0000313" key="15">
    <source>
        <dbReference type="Proteomes" id="UP001488805"/>
    </source>
</evidence>
<keyword evidence="4 12" id="KW-0732">Signal</keyword>
<dbReference type="PROSITE" id="PS50835">
    <property type="entry name" value="IG_LIKE"/>
    <property type="match status" value="1"/>
</dbReference>
<evidence type="ECO:0000256" key="7">
    <source>
        <dbReference type="ARBA" id="ARBA00023157"/>
    </source>
</evidence>
<evidence type="ECO:0000256" key="12">
    <source>
        <dbReference type="SAM" id="SignalP"/>
    </source>
</evidence>
<dbReference type="SMART" id="SM00409">
    <property type="entry name" value="IG"/>
    <property type="match status" value="1"/>
</dbReference>
<proteinExistence type="predicted"/>
<dbReference type="InterPro" id="IPR013783">
    <property type="entry name" value="Ig-like_fold"/>
</dbReference>
<keyword evidence="10" id="KW-0393">Immunoglobulin domain</keyword>
<feature type="transmembrane region" description="Helical" evidence="11">
    <location>
        <begin position="170"/>
        <end position="190"/>
    </location>
</feature>
<keyword evidence="6 11" id="KW-0472">Membrane</keyword>
<evidence type="ECO:0000256" key="5">
    <source>
        <dbReference type="ARBA" id="ARBA00022989"/>
    </source>
</evidence>
<dbReference type="InterPro" id="IPR007110">
    <property type="entry name" value="Ig-like_dom"/>
</dbReference>
<dbReference type="InterPro" id="IPR003599">
    <property type="entry name" value="Ig_sub"/>
</dbReference>
<evidence type="ECO:0000259" key="13">
    <source>
        <dbReference type="PROSITE" id="PS50835"/>
    </source>
</evidence>
<keyword evidence="15" id="KW-1185">Reference proteome</keyword>
<evidence type="ECO:0000256" key="2">
    <source>
        <dbReference type="ARBA" id="ARBA00022475"/>
    </source>
</evidence>
<dbReference type="AlphaFoldDB" id="A0AAW1ESF8"/>